<name>A0A1I3MM73_9FLAO</name>
<organism evidence="2 3">
    <name type="scientific">Olleya namhaensis</name>
    <dbReference type="NCBI Taxonomy" id="1144750"/>
    <lineage>
        <taxon>Bacteria</taxon>
        <taxon>Pseudomonadati</taxon>
        <taxon>Bacteroidota</taxon>
        <taxon>Flavobacteriia</taxon>
        <taxon>Flavobacteriales</taxon>
        <taxon>Flavobacteriaceae</taxon>
    </lineage>
</organism>
<proteinExistence type="predicted"/>
<dbReference type="RefSeq" id="WP_168800759.1">
    <property type="nucleotide sequence ID" value="NZ_CANLBQ010000001.1"/>
</dbReference>
<keyword evidence="1" id="KW-0472">Membrane</keyword>
<dbReference type="Proteomes" id="UP000199559">
    <property type="component" value="Unassembled WGS sequence"/>
</dbReference>
<evidence type="ECO:0000313" key="3">
    <source>
        <dbReference type="Proteomes" id="UP000199559"/>
    </source>
</evidence>
<reference evidence="3" key="1">
    <citation type="submission" date="2016-10" db="EMBL/GenBank/DDBJ databases">
        <authorList>
            <person name="Varghese N."/>
            <person name="Submissions S."/>
        </authorList>
    </citation>
    <scope>NUCLEOTIDE SEQUENCE [LARGE SCALE GENOMIC DNA]</scope>
    <source>
        <strain evidence="3">DSM 28881</strain>
    </source>
</reference>
<sequence>MISQNIALYNWNNGVIMIAIFALVCLGLIGLLVSSMTNSDRDKEEPKER</sequence>
<keyword evidence="1" id="KW-0812">Transmembrane</keyword>
<accession>A0A1I3MM73</accession>
<evidence type="ECO:0000256" key="1">
    <source>
        <dbReference type="SAM" id="Phobius"/>
    </source>
</evidence>
<gene>
    <name evidence="2" type="ORF">SAMN05443431_103213</name>
</gene>
<keyword evidence="3" id="KW-1185">Reference proteome</keyword>
<dbReference type="STRING" id="1144750.SAMN05443431_103213"/>
<protein>
    <submittedName>
        <fullName evidence="2">Uncharacterized protein</fullName>
    </submittedName>
</protein>
<feature type="transmembrane region" description="Helical" evidence="1">
    <location>
        <begin position="15"/>
        <end position="33"/>
    </location>
</feature>
<keyword evidence="1" id="KW-1133">Transmembrane helix</keyword>
<evidence type="ECO:0000313" key="2">
    <source>
        <dbReference type="EMBL" id="SFI97825.1"/>
    </source>
</evidence>
<dbReference type="EMBL" id="FORM01000003">
    <property type="protein sequence ID" value="SFI97825.1"/>
    <property type="molecule type" value="Genomic_DNA"/>
</dbReference>
<dbReference type="AlphaFoldDB" id="A0A1I3MM73"/>